<organism evidence="1 2">
    <name type="scientific">Vreelandella azerica</name>
    <dbReference type="NCBI Taxonomy" id="2732867"/>
    <lineage>
        <taxon>Bacteria</taxon>
        <taxon>Pseudomonadati</taxon>
        <taxon>Pseudomonadota</taxon>
        <taxon>Gammaproteobacteria</taxon>
        <taxon>Oceanospirillales</taxon>
        <taxon>Halomonadaceae</taxon>
        <taxon>Vreelandella</taxon>
    </lineage>
</organism>
<evidence type="ECO:0000313" key="2">
    <source>
        <dbReference type="Proteomes" id="UP000588806"/>
    </source>
</evidence>
<reference evidence="1 2" key="1">
    <citation type="submission" date="2020-05" db="EMBL/GenBank/DDBJ databases">
        <authorList>
            <person name="Ruan W."/>
            <person name="Jeon C.O."/>
            <person name="Chun B.H."/>
        </authorList>
    </citation>
    <scope>NUCLEOTIDE SEQUENCE [LARGE SCALE GENOMIC DNA]</scope>
    <source>
        <strain evidence="1 2">TBZ9</strain>
    </source>
</reference>
<dbReference type="EMBL" id="JABFHI010000002">
    <property type="protein sequence ID" value="NOG31430.1"/>
    <property type="molecule type" value="Genomic_DNA"/>
</dbReference>
<sequence length="87" mass="9254">MGFGDLVNKAKEALGGKAAEAAESFGGTDELISKISESGIDLSALTEMDAESVTSLLEEYGFDLSMLENFGLSVEDLIEKVKEYLGQ</sequence>
<comment type="caution">
    <text evidence="1">The sequence shown here is derived from an EMBL/GenBank/DDBJ whole genome shotgun (WGS) entry which is preliminary data.</text>
</comment>
<dbReference type="Proteomes" id="UP000588806">
    <property type="component" value="Unassembled WGS sequence"/>
</dbReference>
<dbReference type="RefSeq" id="WP_171701883.1">
    <property type="nucleotide sequence ID" value="NZ_JABFHI010000002.1"/>
</dbReference>
<gene>
    <name evidence="1" type="ORF">HLB35_05990</name>
</gene>
<evidence type="ECO:0000313" key="1">
    <source>
        <dbReference type="EMBL" id="NOG31430.1"/>
    </source>
</evidence>
<dbReference type="AlphaFoldDB" id="A0A7Y3TWI6"/>
<reference evidence="1 2" key="2">
    <citation type="submission" date="2020-06" db="EMBL/GenBank/DDBJ databases">
        <title>Halomonas songnenensis sp. nov., a moderately halophilic bacterium isolated from saline and alkaline soils.</title>
        <authorList>
            <person name="Jiang J."/>
            <person name="Pan Y."/>
        </authorList>
    </citation>
    <scope>NUCLEOTIDE SEQUENCE [LARGE SCALE GENOMIC DNA]</scope>
    <source>
        <strain evidence="1 2">TBZ9</strain>
    </source>
</reference>
<accession>A0A7Y3TWI6</accession>
<name>A0A7Y3TWI6_9GAMM</name>
<keyword evidence="2" id="KW-1185">Reference proteome</keyword>
<proteinExistence type="predicted"/>
<protein>
    <submittedName>
        <fullName evidence="1">Uncharacterized protein</fullName>
    </submittedName>
</protein>